<dbReference type="GO" id="GO:0017136">
    <property type="term" value="F:histone deacetylase activity, NAD-dependent"/>
    <property type="evidence" value="ECO:0007669"/>
    <property type="project" value="TreeGrafter"/>
</dbReference>
<dbReference type="Pfam" id="PF02146">
    <property type="entry name" value="SIR2"/>
    <property type="match status" value="1"/>
</dbReference>
<feature type="compositionally biased region" description="Basic and acidic residues" evidence="7">
    <location>
        <begin position="70"/>
        <end position="85"/>
    </location>
</feature>
<dbReference type="InterPro" id="IPR050134">
    <property type="entry name" value="NAD-dep_sirtuin_deacylases"/>
</dbReference>
<dbReference type="Gene3D" id="3.40.50.1220">
    <property type="entry name" value="TPP-binding domain"/>
    <property type="match status" value="1"/>
</dbReference>
<keyword evidence="4 6" id="KW-0862">Zinc</keyword>
<feature type="binding site" evidence="6">
    <location>
        <position position="301"/>
    </location>
    <ligand>
        <name>Zn(2+)</name>
        <dbReference type="ChEBI" id="CHEBI:29105"/>
    </ligand>
</feature>
<feature type="binding site" evidence="6">
    <location>
        <position position="298"/>
    </location>
    <ligand>
        <name>Zn(2+)</name>
        <dbReference type="ChEBI" id="CHEBI:29105"/>
    </ligand>
</feature>
<evidence type="ECO:0000256" key="5">
    <source>
        <dbReference type="ARBA" id="ARBA00023027"/>
    </source>
</evidence>
<dbReference type="GO" id="GO:0005634">
    <property type="term" value="C:nucleus"/>
    <property type="evidence" value="ECO:0007669"/>
    <property type="project" value="TreeGrafter"/>
</dbReference>
<gene>
    <name evidence="9" type="ORF">AYI69_g3085</name>
</gene>
<feature type="domain" description="Deacetylase sirtuin-type" evidence="8">
    <location>
        <begin position="70"/>
        <end position="435"/>
    </location>
</feature>
<dbReference type="GO" id="GO:0046872">
    <property type="term" value="F:metal ion binding"/>
    <property type="evidence" value="ECO:0007669"/>
    <property type="project" value="UniProtKB-KW"/>
</dbReference>
<reference evidence="10" key="1">
    <citation type="submission" date="2017-01" db="EMBL/GenBank/DDBJ databases">
        <authorList>
            <person name="Wang Y."/>
            <person name="White M."/>
            <person name="Kvist S."/>
            <person name="Moncalvo J.-M."/>
        </authorList>
    </citation>
    <scope>NUCLEOTIDE SEQUENCE [LARGE SCALE GENOMIC DNA]</scope>
    <source>
        <strain evidence="10">ID-206-W2</strain>
    </source>
</reference>
<dbReference type="AlphaFoldDB" id="A0A1R1YKS0"/>
<evidence type="ECO:0000259" key="8">
    <source>
        <dbReference type="PROSITE" id="PS50305"/>
    </source>
</evidence>
<feature type="binding site" evidence="6">
    <location>
        <position position="207"/>
    </location>
    <ligand>
        <name>Zn(2+)</name>
        <dbReference type="ChEBI" id="CHEBI:29105"/>
    </ligand>
</feature>
<feature type="active site" description="Proton acceptor" evidence="6">
    <location>
        <position position="199"/>
    </location>
</feature>
<evidence type="ECO:0000256" key="4">
    <source>
        <dbReference type="ARBA" id="ARBA00022833"/>
    </source>
</evidence>
<feature type="region of interest" description="Disordered" evidence="7">
    <location>
        <begin position="24"/>
        <end position="91"/>
    </location>
</feature>
<protein>
    <submittedName>
        <fullName evidence="9">NAD-dependent deacetylase sir2C</fullName>
    </submittedName>
</protein>
<dbReference type="EMBL" id="LSSM01000997">
    <property type="protein sequence ID" value="OMJ27474.1"/>
    <property type="molecule type" value="Genomic_DNA"/>
</dbReference>
<dbReference type="PROSITE" id="PS50305">
    <property type="entry name" value="SIRTUIN"/>
    <property type="match status" value="1"/>
</dbReference>
<keyword evidence="5" id="KW-0520">NAD</keyword>
<feature type="binding site" evidence="6">
    <location>
        <position position="212"/>
    </location>
    <ligand>
        <name>Zn(2+)</name>
        <dbReference type="ChEBI" id="CHEBI:29105"/>
    </ligand>
</feature>
<organism evidence="9 10">
    <name type="scientific">Smittium culicis</name>
    <dbReference type="NCBI Taxonomy" id="133412"/>
    <lineage>
        <taxon>Eukaryota</taxon>
        <taxon>Fungi</taxon>
        <taxon>Fungi incertae sedis</taxon>
        <taxon>Zoopagomycota</taxon>
        <taxon>Kickxellomycotina</taxon>
        <taxon>Harpellomycetes</taxon>
        <taxon>Harpellales</taxon>
        <taxon>Legeriomycetaceae</taxon>
        <taxon>Smittium</taxon>
    </lineage>
</organism>
<evidence type="ECO:0000256" key="2">
    <source>
        <dbReference type="ARBA" id="ARBA00022679"/>
    </source>
</evidence>
<evidence type="ECO:0000256" key="1">
    <source>
        <dbReference type="ARBA" id="ARBA00006924"/>
    </source>
</evidence>
<dbReference type="Proteomes" id="UP000187429">
    <property type="component" value="Unassembled WGS sequence"/>
</dbReference>
<dbReference type="InterPro" id="IPR003000">
    <property type="entry name" value="Sirtuin"/>
</dbReference>
<sequence>MPEKPPSVIEEASILSDLLASKLNLDDSKPSSTTENENKNDRQTFSSNETSETNDNLKYQNILTGNSEEELSKEVDNKNDQKEQPDPNSYGTKAIANLIKAKKGIPDFRSKDTGLYANLQRFELEHPEDIFDIDFFKENPVPFYTLAHELFPGKFKPTASHFFIKLLADKKMLKRNYTQNVDMLERLAGIDPDLIIEAHGSFASAHCINHKCKKPYSLEWVRQKMDINPKSTNSSSKNGLSDSGNSGNGINIACDKISDDSVDSIVNALKKVDIEYNAEKSFGVLANSIDNEVNIPTCEVCSHYVKPDIVFFGEQLPDRFHKLSASDLGSSDLVLVMGTSLKVYPFAGLVNLVRGATSFGKSKNKKNSISIPSTTRYLINNEIVGYEGQFSFKNDHEKFGKISENTEPSSHIDDYLYLGGCDDGCIELAKELGWDTELFELMKS</sequence>
<dbReference type="OrthoDB" id="420264at2759"/>
<feature type="compositionally biased region" description="Polar residues" evidence="7">
    <location>
        <begin position="43"/>
        <end position="66"/>
    </location>
</feature>
<evidence type="ECO:0000313" key="9">
    <source>
        <dbReference type="EMBL" id="OMJ27474.1"/>
    </source>
</evidence>
<keyword evidence="10" id="KW-1185">Reference proteome</keyword>
<comment type="caution">
    <text evidence="9">The sequence shown here is derived from an EMBL/GenBank/DDBJ whole genome shotgun (WGS) entry which is preliminary data.</text>
</comment>
<evidence type="ECO:0000256" key="6">
    <source>
        <dbReference type="PROSITE-ProRule" id="PRU00236"/>
    </source>
</evidence>
<evidence type="ECO:0000313" key="10">
    <source>
        <dbReference type="Proteomes" id="UP000187429"/>
    </source>
</evidence>
<evidence type="ECO:0000256" key="7">
    <source>
        <dbReference type="SAM" id="MobiDB-lite"/>
    </source>
</evidence>
<accession>A0A1R1YKS0</accession>
<dbReference type="PANTHER" id="PTHR11085">
    <property type="entry name" value="NAD-DEPENDENT PROTEIN DEACYLASE SIRTUIN-5, MITOCHONDRIAL-RELATED"/>
    <property type="match status" value="1"/>
</dbReference>
<dbReference type="PANTHER" id="PTHR11085:SF6">
    <property type="entry name" value="NAD-DEPENDENT PROTEIN DEACETYLASE SIRTUIN-2"/>
    <property type="match status" value="1"/>
</dbReference>
<comment type="similarity">
    <text evidence="1">Belongs to the sirtuin family. Class I subfamily.</text>
</comment>
<dbReference type="GO" id="GO:0070403">
    <property type="term" value="F:NAD+ binding"/>
    <property type="evidence" value="ECO:0007669"/>
    <property type="project" value="InterPro"/>
</dbReference>
<keyword evidence="2" id="KW-0808">Transferase</keyword>
<dbReference type="InterPro" id="IPR029035">
    <property type="entry name" value="DHS-like_NAD/FAD-binding_dom"/>
</dbReference>
<proteinExistence type="inferred from homology"/>
<name>A0A1R1YKS0_9FUNG</name>
<dbReference type="SUPFAM" id="SSF52467">
    <property type="entry name" value="DHS-like NAD/FAD-binding domain"/>
    <property type="match status" value="1"/>
</dbReference>
<keyword evidence="3 6" id="KW-0479">Metal-binding</keyword>
<evidence type="ECO:0000256" key="3">
    <source>
        <dbReference type="ARBA" id="ARBA00022723"/>
    </source>
</evidence>
<dbReference type="InterPro" id="IPR026590">
    <property type="entry name" value="Ssirtuin_cat_dom"/>
</dbReference>